<dbReference type="EC" id="3.5.1.44" evidence="3"/>
<dbReference type="RefSeq" id="WP_272752387.1">
    <property type="nucleotide sequence ID" value="NZ_JAQQLF010000015.1"/>
</dbReference>
<accession>A0ABT5IZS7</accession>
<protein>
    <recommendedName>
        <fullName evidence="3">Probable chemoreceptor glutamine deamidase CheD</fullName>
        <ecNumber evidence="3">3.5.1.44</ecNumber>
    </recommendedName>
</protein>
<dbReference type="CDD" id="cd16352">
    <property type="entry name" value="CheD"/>
    <property type="match status" value="1"/>
</dbReference>
<comment type="caution">
    <text evidence="4">The sequence shown here is derived from an EMBL/GenBank/DDBJ whole genome shotgun (WGS) entry which is preliminary data.</text>
</comment>
<dbReference type="Proteomes" id="UP001219956">
    <property type="component" value="Unassembled WGS sequence"/>
</dbReference>
<evidence type="ECO:0000256" key="3">
    <source>
        <dbReference type="HAMAP-Rule" id="MF_01440"/>
    </source>
</evidence>
<dbReference type="Pfam" id="PF03975">
    <property type="entry name" value="CheD"/>
    <property type="match status" value="1"/>
</dbReference>
<dbReference type="InterPro" id="IPR011324">
    <property type="entry name" value="Cytotoxic_necrot_fac-like_cat"/>
</dbReference>
<dbReference type="HAMAP" id="MF_01440">
    <property type="entry name" value="CheD"/>
    <property type="match status" value="1"/>
</dbReference>
<reference evidence="4 5" key="1">
    <citation type="submission" date="2023-01" db="EMBL/GenBank/DDBJ databases">
        <title>Novel species of the genus Vogesella isolated from rivers.</title>
        <authorList>
            <person name="Lu H."/>
        </authorList>
    </citation>
    <scope>NUCLEOTIDE SEQUENCE [LARGE SCALE GENOMIC DNA]</scope>
    <source>
        <strain evidence="4 5">DC21W</strain>
    </source>
</reference>
<comment type="catalytic activity">
    <reaction evidence="3">
        <text>L-glutaminyl-[protein] + H2O = L-glutamyl-[protein] + NH4(+)</text>
        <dbReference type="Rhea" id="RHEA:16441"/>
        <dbReference type="Rhea" id="RHEA-COMP:10207"/>
        <dbReference type="Rhea" id="RHEA-COMP:10208"/>
        <dbReference type="ChEBI" id="CHEBI:15377"/>
        <dbReference type="ChEBI" id="CHEBI:28938"/>
        <dbReference type="ChEBI" id="CHEBI:29973"/>
        <dbReference type="ChEBI" id="CHEBI:30011"/>
        <dbReference type="EC" id="3.5.1.44"/>
    </reaction>
</comment>
<dbReference type="SUPFAM" id="SSF64438">
    <property type="entry name" value="CNF1/YfiH-like putative cysteine hydrolases"/>
    <property type="match status" value="1"/>
</dbReference>
<comment type="similarity">
    <text evidence="3">Belongs to the CheD family.</text>
</comment>
<dbReference type="PANTHER" id="PTHR35147">
    <property type="entry name" value="CHEMORECEPTOR GLUTAMINE DEAMIDASE CHED-RELATED"/>
    <property type="match status" value="1"/>
</dbReference>
<dbReference type="InterPro" id="IPR005659">
    <property type="entry name" value="Chemorcpt_Glu_NH3ase_CheD"/>
</dbReference>
<evidence type="ECO:0000256" key="2">
    <source>
        <dbReference type="ARBA" id="ARBA00022801"/>
    </source>
</evidence>
<evidence type="ECO:0000313" key="4">
    <source>
        <dbReference type="EMBL" id="MDC7718090.1"/>
    </source>
</evidence>
<evidence type="ECO:0000313" key="5">
    <source>
        <dbReference type="Proteomes" id="UP001219956"/>
    </source>
</evidence>
<keyword evidence="1 3" id="KW-0145">Chemotaxis</keyword>
<dbReference type="InterPro" id="IPR038592">
    <property type="entry name" value="CheD-like_sf"/>
</dbReference>
<dbReference type="PANTHER" id="PTHR35147:SF3">
    <property type="entry name" value="CHEMORECEPTOR GLUTAMINE DEAMIDASE CHED 1-RELATED"/>
    <property type="match status" value="1"/>
</dbReference>
<keyword evidence="5" id="KW-1185">Reference proteome</keyword>
<dbReference type="EMBL" id="JAQQLF010000015">
    <property type="protein sequence ID" value="MDC7718090.1"/>
    <property type="molecule type" value="Genomic_DNA"/>
</dbReference>
<proteinExistence type="inferred from homology"/>
<name>A0ABT5IZS7_9NEIS</name>
<organism evidence="4 5">
    <name type="scientific">Vogesella aquatica</name>
    <dbReference type="NCBI Taxonomy" id="2984206"/>
    <lineage>
        <taxon>Bacteria</taxon>
        <taxon>Pseudomonadati</taxon>
        <taxon>Pseudomonadota</taxon>
        <taxon>Betaproteobacteria</taxon>
        <taxon>Neisseriales</taxon>
        <taxon>Chromobacteriaceae</taxon>
        <taxon>Vogesella</taxon>
    </lineage>
</organism>
<gene>
    <name evidence="3" type="primary">cheD</name>
    <name evidence="4" type="ORF">PQU95_12800</name>
</gene>
<keyword evidence="2 3" id="KW-0378">Hydrolase</keyword>
<comment type="function">
    <text evidence="3">Probably deamidates glutamine residues to glutamate on methyl-accepting chemotaxis receptors (MCPs), playing an important role in chemotaxis.</text>
</comment>
<sequence length="179" mass="19729">MSESHQRTEVFLKPGEWYFGGEETLIKTLLGSCVSITLWHPRLKLGGMCHYLLSQRKNGEISDTFSGRYADEAMLLLVREALRSGRPLREFQVKLIGGASVLSASERDAKVTDVPGENIVMARLLATQLGLNVQAEDFGGSGARLVLFDVACGDVWVRQSSERDAPVGHRASHRKRAST</sequence>
<dbReference type="Gene3D" id="3.30.1330.200">
    <property type="match status" value="1"/>
</dbReference>
<evidence type="ECO:0000256" key="1">
    <source>
        <dbReference type="ARBA" id="ARBA00022500"/>
    </source>
</evidence>